<feature type="active site" evidence="8">
    <location>
        <position position="352"/>
    </location>
</feature>
<dbReference type="InterPro" id="IPR008283">
    <property type="entry name" value="Peptidase_M17_N"/>
</dbReference>
<name>A0A932GRL4_UNCTE</name>
<evidence type="ECO:0000256" key="6">
    <source>
        <dbReference type="ARBA" id="ARBA00022801"/>
    </source>
</evidence>
<comment type="catalytic activity">
    <reaction evidence="1 8">
        <text>Release of an N-terminal amino acid, Xaa-|-Yaa-, in which Xaa is preferably Leu, but may be other amino acids including Pro although not Arg or Lys, and Yaa may be Pro. Amino acid amides and methyl esters are also readily hydrolyzed, but rates on arylamides are exceedingly low.</text>
        <dbReference type="EC" id="3.4.11.1"/>
    </reaction>
</comment>
<dbReference type="NCBIfam" id="NF002083">
    <property type="entry name" value="PRK00913.3-5"/>
    <property type="match status" value="1"/>
</dbReference>
<protein>
    <recommendedName>
        <fullName evidence="8">Probable cytosol aminopeptidase</fullName>
        <ecNumber evidence="8">3.4.11.1</ecNumber>
    </recommendedName>
    <alternativeName>
        <fullName evidence="8">Leucine aminopeptidase</fullName>
        <shortName evidence="8">LAP</shortName>
        <ecNumber evidence="8">3.4.11.10</ecNumber>
    </alternativeName>
    <alternativeName>
        <fullName evidence="8">Leucyl aminopeptidase</fullName>
    </alternativeName>
</protein>
<gene>
    <name evidence="8" type="primary">pepA</name>
    <name evidence="10" type="ORF">HYY65_13845</name>
</gene>
<feature type="active site" evidence="8">
    <location>
        <position position="278"/>
    </location>
</feature>
<dbReference type="GO" id="GO:0006508">
    <property type="term" value="P:proteolysis"/>
    <property type="evidence" value="ECO:0007669"/>
    <property type="project" value="UniProtKB-KW"/>
</dbReference>
<feature type="binding site" evidence="8">
    <location>
        <position position="348"/>
    </location>
    <ligand>
        <name>Mn(2+)</name>
        <dbReference type="ChEBI" id="CHEBI:29035"/>
        <label>1</label>
    </ligand>
</feature>
<dbReference type="GO" id="GO:0070006">
    <property type="term" value="F:metalloaminopeptidase activity"/>
    <property type="evidence" value="ECO:0007669"/>
    <property type="project" value="InterPro"/>
</dbReference>
<dbReference type="SUPFAM" id="SSF53187">
    <property type="entry name" value="Zn-dependent exopeptidases"/>
    <property type="match status" value="1"/>
</dbReference>
<evidence type="ECO:0000256" key="1">
    <source>
        <dbReference type="ARBA" id="ARBA00000135"/>
    </source>
</evidence>
<comment type="subcellular location">
    <subcellularLocation>
        <location evidence="8">Cytoplasm</location>
    </subcellularLocation>
</comment>
<accession>A0A932GRL4</accession>
<proteinExistence type="inferred from homology"/>
<sequence length="501" mass="54492">MKISVKAGALEQEKTELLVVNLFEERLPAVENRLDKALQGFLRKVREKGDFKGESKQTLLLYPQGGVGAERVLLVGLGKMRELDREKLRAGSAAAVRRAKDIGVKSFTLAVPGTSRRDLPLDEKLWALVEGALLSNYQLTEYRTEELDKIKDVQEVKFLVERSQDLAAAQRGARRGETISEAVNWTRTLANYPGNKATPTFLAQEARKLAKEERLDCRILDRAEMEKLGMGALLAVAQGSQQPPKFIILEYKPSGRIRGRYAVVGKGITFDSGGISIKPSKSMEEMKYDMSGAAATMGLARVAARLKLPFHLIFLAPATENLPSGAAVKPGDVVRSLSGKTVEIINTDAEGRLILADALAYVQRYKPDGIIDMATLTGAVVVALGSHATGMLGNNDALKGKIRRAGEESGERVWELPLWKEYYEAIKSSIADVKNVGDGKAGTIAGAAFLGKFVGDVPWVHLDIAGTAWNETGNGWMGKGSTGVGVRLLTRFLLNEMGKKK</sequence>
<feature type="domain" description="Cytosol aminopeptidase" evidence="9">
    <location>
        <begin position="346"/>
        <end position="353"/>
    </location>
</feature>
<feature type="binding site" evidence="8">
    <location>
        <position position="266"/>
    </location>
    <ligand>
        <name>Mn(2+)</name>
        <dbReference type="ChEBI" id="CHEBI:29035"/>
        <label>2</label>
    </ligand>
</feature>
<comment type="function">
    <text evidence="8">Presumably involved in the processing and regular turnover of intracellular proteins. Catalyzes the removal of unsubstituted N-terminal amino acids from various peptides.</text>
</comment>
<feature type="binding site" evidence="8">
    <location>
        <position position="350"/>
    </location>
    <ligand>
        <name>Mn(2+)</name>
        <dbReference type="ChEBI" id="CHEBI:29035"/>
        <label>2</label>
    </ligand>
</feature>
<dbReference type="Pfam" id="PF02789">
    <property type="entry name" value="Peptidase_M17_N"/>
    <property type="match status" value="1"/>
</dbReference>
<feature type="binding site" evidence="8">
    <location>
        <position position="271"/>
    </location>
    <ligand>
        <name>Mn(2+)</name>
        <dbReference type="ChEBI" id="CHEBI:29035"/>
        <label>1</label>
    </ligand>
</feature>
<dbReference type="Gene3D" id="3.40.630.10">
    <property type="entry name" value="Zn peptidases"/>
    <property type="match status" value="1"/>
</dbReference>
<feature type="binding site" evidence="8">
    <location>
        <position position="289"/>
    </location>
    <ligand>
        <name>Mn(2+)</name>
        <dbReference type="ChEBI" id="CHEBI:29035"/>
        <label>2</label>
    </ligand>
</feature>
<dbReference type="SUPFAM" id="SSF52949">
    <property type="entry name" value="Macro domain-like"/>
    <property type="match status" value="1"/>
</dbReference>
<keyword evidence="8" id="KW-0963">Cytoplasm</keyword>
<organism evidence="10 11">
    <name type="scientific">Tectimicrobiota bacterium</name>
    <dbReference type="NCBI Taxonomy" id="2528274"/>
    <lineage>
        <taxon>Bacteria</taxon>
        <taxon>Pseudomonadati</taxon>
        <taxon>Nitrospinota/Tectimicrobiota group</taxon>
        <taxon>Candidatus Tectimicrobiota</taxon>
    </lineage>
</organism>
<evidence type="ECO:0000256" key="8">
    <source>
        <dbReference type="HAMAP-Rule" id="MF_00181"/>
    </source>
</evidence>
<evidence type="ECO:0000256" key="2">
    <source>
        <dbReference type="ARBA" id="ARBA00000967"/>
    </source>
</evidence>
<dbReference type="InterPro" id="IPR011356">
    <property type="entry name" value="Leucine_aapep/pepB"/>
</dbReference>
<dbReference type="PANTHER" id="PTHR11963:SF23">
    <property type="entry name" value="CYTOSOL AMINOPEPTIDASE"/>
    <property type="match status" value="1"/>
</dbReference>
<dbReference type="PRINTS" id="PR00481">
    <property type="entry name" value="LAMNOPPTDASE"/>
</dbReference>
<evidence type="ECO:0000256" key="5">
    <source>
        <dbReference type="ARBA" id="ARBA00022670"/>
    </source>
</evidence>
<dbReference type="GO" id="GO:0005737">
    <property type="term" value="C:cytoplasm"/>
    <property type="evidence" value="ECO:0007669"/>
    <property type="project" value="UniProtKB-SubCell"/>
</dbReference>
<dbReference type="EMBL" id="JACPSX010000264">
    <property type="protein sequence ID" value="MBI3016108.1"/>
    <property type="molecule type" value="Genomic_DNA"/>
</dbReference>
<dbReference type="Gene3D" id="3.40.220.10">
    <property type="entry name" value="Leucine Aminopeptidase, subunit E, domain 1"/>
    <property type="match status" value="1"/>
</dbReference>
<dbReference type="EC" id="3.4.11.10" evidence="8"/>
<dbReference type="HAMAP" id="MF_00181">
    <property type="entry name" value="Cytosol_peptidase_M17"/>
    <property type="match status" value="1"/>
</dbReference>
<keyword evidence="5 8" id="KW-0645">Protease</keyword>
<reference evidence="10" key="1">
    <citation type="submission" date="2020-07" db="EMBL/GenBank/DDBJ databases">
        <title>Huge and variable diversity of episymbiotic CPR bacteria and DPANN archaea in groundwater ecosystems.</title>
        <authorList>
            <person name="He C.Y."/>
            <person name="Keren R."/>
            <person name="Whittaker M."/>
            <person name="Farag I.F."/>
            <person name="Doudna J."/>
            <person name="Cate J.H.D."/>
            <person name="Banfield J.F."/>
        </authorList>
    </citation>
    <scope>NUCLEOTIDE SEQUENCE</scope>
    <source>
        <strain evidence="10">NC_groundwater_717_Ag_S-0.2um_59_8</strain>
    </source>
</reference>
<dbReference type="InterPro" id="IPR000819">
    <property type="entry name" value="Peptidase_M17_C"/>
</dbReference>
<dbReference type="InterPro" id="IPR043472">
    <property type="entry name" value="Macro_dom-like"/>
</dbReference>
<comment type="cofactor">
    <cofactor evidence="8">
        <name>Mn(2+)</name>
        <dbReference type="ChEBI" id="CHEBI:29035"/>
    </cofactor>
    <text evidence="8">Binds 2 manganese ions per subunit.</text>
</comment>
<dbReference type="PROSITE" id="PS00631">
    <property type="entry name" value="CYTOSOL_AP"/>
    <property type="match status" value="1"/>
</dbReference>
<dbReference type="InterPro" id="IPR023042">
    <property type="entry name" value="Peptidase_M17_leu_NH2_pept"/>
</dbReference>
<keyword evidence="4 8" id="KW-0031">Aminopeptidase</keyword>
<evidence type="ECO:0000313" key="10">
    <source>
        <dbReference type="EMBL" id="MBI3016108.1"/>
    </source>
</evidence>
<dbReference type="PANTHER" id="PTHR11963">
    <property type="entry name" value="LEUCINE AMINOPEPTIDASE-RELATED"/>
    <property type="match status" value="1"/>
</dbReference>
<dbReference type="EC" id="3.4.11.1" evidence="8"/>
<keyword evidence="8" id="KW-0479">Metal-binding</keyword>
<evidence type="ECO:0000256" key="7">
    <source>
        <dbReference type="ARBA" id="ARBA00023211"/>
    </source>
</evidence>
<dbReference type="AlphaFoldDB" id="A0A932GRL4"/>
<dbReference type="Pfam" id="PF00883">
    <property type="entry name" value="Peptidase_M17"/>
    <property type="match status" value="1"/>
</dbReference>
<dbReference type="Proteomes" id="UP000741360">
    <property type="component" value="Unassembled WGS sequence"/>
</dbReference>
<comment type="catalytic activity">
    <reaction evidence="2 8">
        <text>Release of an N-terminal amino acid, preferentially leucine, but not glutamic or aspartic acids.</text>
        <dbReference type="EC" id="3.4.11.10"/>
    </reaction>
</comment>
<evidence type="ECO:0000256" key="4">
    <source>
        <dbReference type="ARBA" id="ARBA00022438"/>
    </source>
</evidence>
<comment type="caution">
    <text evidence="10">The sequence shown here is derived from an EMBL/GenBank/DDBJ whole genome shotgun (WGS) entry which is preliminary data.</text>
</comment>
<keyword evidence="7 8" id="KW-0464">Manganese</keyword>
<dbReference type="CDD" id="cd00433">
    <property type="entry name" value="Peptidase_M17"/>
    <property type="match status" value="1"/>
</dbReference>
<dbReference type="NCBIfam" id="NF002073">
    <property type="entry name" value="PRK00913.1-2"/>
    <property type="match status" value="1"/>
</dbReference>
<dbReference type="GO" id="GO:0030145">
    <property type="term" value="F:manganese ion binding"/>
    <property type="evidence" value="ECO:0007669"/>
    <property type="project" value="UniProtKB-UniRule"/>
</dbReference>
<feature type="binding site" evidence="8">
    <location>
        <position position="350"/>
    </location>
    <ligand>
        <name>Mn(2+)</name>
        <dbReference type="ChEBI" id="CHEBI:29035"/>
        <label>1</label>
    </ligand>
</feature>
<evidence type="ECO:0000256" key="3">
    <source>
        <dbReference type="ARBA" id="ARBA00009528"/>
    </source>
</evidence>
<dbReference type="NCBIfam" id="NF002074">
    <property type="entry name" value="PRK00913.1-4"/>
    <property type="match status" value="1"/>
</dbReference>
<feature type="binding site" evidence="8">
    <location>
        <position position="271"/>
    </location>
    <ligand>
        <name>Mn(2+)</name>
        <dbReference type="ChEBI" id="CHEBI:29035"/>
        <label>2</label>
    </ligand>
</feature>
<evidence type="ECO:0000259" key="9">
    <source>
        <dbReference type="PROSITE" id="PS00631"/>
    </source>
</evidence>
<evidence type="ECO:0000313" key="11">
    <source>
        <dbReference type="Proteomes" id="UP000741360"/>
    </source>
</evidence>
<comment type="similarity">
    <text evidence="3 8">Belongs to the peptidase M17 family.</text>
</comment>
<keyword evidence="6 8" id="KW-0378">Hydrolase</keyword>